<feature type="transmembrane region" description="Helical" evidence="1">
    <location>
        <begin position="250"/>
        <end position="268"/>
    </location>
</feature>
<keyword evidence="1" id="KW-0812">Transmembrane</keyword>
<keyword evidence="4" id="KW-1185">Reference proteome</keyword>
<organism evidence="3 4">
    <name type="scientific">Paracoccus fistulariae</name>
    <dbReference type="NCBI Taxonomy" id="658446"/>
    <lineage>
        <taxon>Bacteria</taxon>
        <taxon>Pseudomonadati</taxon>
        <taxon>Pseudomonadota</taxon>
        <taxon>Alphaproteobacteria</taxon>
        <taxon>Rhodobacterales</taxon>
        <taxon>Paracoccaceae</taxon>
        <taxon>Paracoccus</taxon>
    </lineage>
</organism>
<keyword evidence="3" id="KW-0808">Transferase</keyword>
<feature type="transmembrane region" description="Helical" evidence="1">
    <location>
        <begin position="144"/>
        <end position="163"/>
    </location>
</feature>
<dbReference type="InterPro" id="IPR050879">
    <property type="entry name" value="Acyltransferase_3"/>
</dbReference>
<reference evidence="3 4" key="1">
    <citation type="submission" date="2021-01" db="EMBL/GenBank/DDBJ databases">
        <title>Biogeographic distribution of Paracoccus.</title>
        <authorList>
            <person name="Hollensteiner J."/>
            <person name="Leineberger J."/>
            <person name="Brinkhoff T."/>
            <person name="Daniel R."/>
        </authorList>
    </citation>
    <scope>NUCLEOTIDE SEQUENCE [LARGE SCALE GENOMIC DNA]</scope>
    <source>
        <strain evidence="3 4">KCTC 22803</strain>
    </source>
</reference>
<accession>A0ABY7SFY9</accession>
<feature type="transmembrane region" description="Helical" evidence="1">
    <location>
        <begin position="12"/>
        <end position="31"/>
    </location>
</feature>
<gene>
    <name evidence="3" type="ORF">JHX87_09935</name>
</gene>
<name>A0ABY7SFY9_9RHOB</name>
<feature type="domain" description="Acyltransferase 3" evidence="2">
    <location>
        <begin position="4"/>
        <end position="301"/>
    </location>
</feature>
<dbReference type="PANTHER" id="PTHR23028">
    <property type="entry name" value="ACETYLTRANSFERASE"/>
    <property type="match status" value="1"/>
</dbReference>
<feature type="transmembrane region" description="Helical" evidence="1">
    <location>
        <begin position="288"/>
        <end position="309"/>
    </location>
</feature>
<evidence type="ECO:0000256" key="1">
    <source>
        <dbReference type="SAM" id="Phobius"/>
    </source>
</evidence>
<keyword evidence="1" id="KW-0472">Membrane</keyword>
<feature type="transmembrane region" description="Helical" evidence="1">
    <location>
        <begin position="79"/>
        <end position="105"/>
    </location>
</feature>
<evidence type="ECO:0000313" key="4">
    <source>
        <dbReference type="Proteomes" id="UP001219349"/>
    </source>
</evidence>
<feature type="transmembrane region" description="Helical" evidence="1">
    <location>
        <begin position="117"/>
        <end position="137"/>
    </location>
</feature>
<evidence type="ECO:0000313" key="3">
    <source>
        <dbReference type="EMBL" id="WCR05853.1"/>
    </source>
</evidence>
<keyword evidence="1" id="KW-1133">Transmembrane helix</keyword>
<feature type="transmembrane region" description="Helical" evidence="1">
    <location>
        <begin position="220"/>
        <end position="238"/>
    </location>
</feature>
<feature type="transmembrane region" description="Helical" evidence="1">
    <location>
        <begin position="37"/>
        <end position="58"/>
    </location>
</feature>
<feature type="transmembrane region" description="Helical" evidence="1">
    <location>
        <begin position="198"/>
        <end position="214"/>
    </location>
</feature>
<proteinExistence type="predicted"/>
<dbReference type="InterPro" id="IPR002656">
    <property type="entry name" value="Acyl_transf_3_dom"/>
</dbReference>
<dbReference type="GO" id="GO:0016746">
    <property type="term" value="F:acyltransferase activity"/>
    <property type="evidence" value="ECO:0007669"/>
    <property type="project" value="UniProtKB-KW"/>
</dbReference>
<evidence type="ECO:0000259" key="2">
    <source>
        <dbReference type="Pfam" id="PF01757"/>
    </source>
</evidence>
<protein>
    <submittedName>
        <fullName evidence="3">Acyltransferase</fullName>
    </submittedName>
</protein>
<dbReference type="RefSeq" id="WP_271885238.1">
    <property type="nucleotide sequence ID" value="NZ_CP067136.1"/>
</dbReference>
<dbReference type="PANTHER" id="PTHR23028:SF53">
    <property type="entry name" value="ACYL_TRANSF_3 DOMAIN-CONTAINING PROTEIN"/>
    <property type="match status" value="1"/>
</dbReference>
<dbReference type="EMBL" id="CP067136">
    <property type="protein sequence ID" value="WCR05853.1"/>
    <property type="molecule type" value="Genomic_DNA"/>
</dbReference>
<sequence length="337" mass="39242">MKHIYELDGVRALSIIAVLSAHLLPLGPSWMELNHSTALLGMSMFFALSGFLITNFLYSSPDRIAAFFIRRTMRIAPLLWLYAFIVAVLIFGRWDSFLAVITFTMNYRDDMIMPGMSHLWSICVEFHFYIFIGLTIWAFGRRGFWLVPLVFLIILALRIDVGATDNIRTHLRVDEIFAGSLTALLWRNRDHGLARKAYGLIGKGFWLWFVLLLLSCHKSMGGLMFFRPFFGFLVLTALLDMKEGWLRRFLRWNVFTYIAGISYALYIWHPLFRLGWLGEQGSKLFFYLVKRPIAIFLSFLFAHISTNTYERYFMKLGRRMEAKLDAREKTRSDQTGG</sequence>
<dbReference type="Pfam" id="PF01757">
    <property type="entry name" value="Acyl_transf_3"/>
    <property type="match status" value="1"/>
</dbReference>
<dbReference type="Proteomes" id="UP001219349">
    <property type="component" value="Chromosome"/>
</dbReference>
<keyword evidence="3" id="KW-0012">Acyltransferase</keyword>